<name>A0ABN7S799_OIKDI</name>
<evidence type="ECO:0000256" key="1">
    <source>
        <dbReference type="SAM" id="MobiDB-lite"/>
    </source>
</evidence>
<organism evidence="2 3">
    <name type="scientific">Oikopleura dioica</name>
    <name type="common">Tunicate</name>
    <dbReference type="NCBI Taxonomy" id="34765"/>
    <lineage>
        <taxon>Eukaryota</taxon>
        <taxon>Metazoa</taxon>
        <taxon>Chordata</taxon>
        <taxon>Tunicata</taxon>
        <taxon>Appendicularia</taxon>
        <taxon>Copelata</taxon>
        <taxon>Oikopleuridae</taxon>
        <taxon>Oikopleura</taxon>
    </lineage>
</organism>
<accession>A0ABN7S799</accession>
<evidence type="ECO:0000313" key="3">
    <source>
        <dbReference type="Proteomes" id="UP001158576"/>
    </source>
</evidence>
<sequence length="224" mass="24821">MAETYFKLVVDLNRTELVKIYDSLDGRVFPTPIPISDKASVAANILHLDDSILARGKKYFFKKDKEAFIEYLPTFATDHPNVADSVEQKFAKRHHRLDLDRIKTSKAAKDINSLMANLPITDSDIEDELDLSDDESVNEADATTPFYEPFTSPGNVDDRQTGTPADADGSIAQSPLTYVSDDPVTADIPTNPQVDLSEINASDLLDFTPSQTTDFYPSIDDLLS</sequence>
<reference evidence="2 3" key="1">
    <citation type="submission" date="2021-04" db="EMBL/GenBank/DDBJ databases">
        <authorList>
            <person name="Bliznina A."/>
        </authorList>
    </citation>
    <scope>NUCLEOTIDE SEQUENCE [LARGE SCALE GENOMIC DNA]</scope>
</reference>
<evidence type="ECO:0000313" key="2">
    <source>
        <dbReference type="EMBL" id="CAG5091380.1"/>
    </source>
</evidence>
<protein>
    <submittedName>
        <fullName evidence="2">Oidioi.mRNA.OKI2018_I69.PAR.g13020.t1.cds</fullName>
    </submittedName>
</protein>
<feature type="region of interest" description="Disordered" evidence="1">
    <location>
        <begin position="142"/>
        <end position="192"/>
    </location>
</feature>
<dbReference type="EMBL" id="OU015568">
    <property type="protein sequence ID" value="CAG5091380.1"/>
    <property type="molecule type" value="Genomic_DNA"/>
</dbReference>
<gene>
    <name evidence="2" type="ORF">OKIOD_LOCUS4578</name>
</gene>
<proteinExistence type="predicted"/>
<keyword evidence="3" id="KW-1185">Reference proteome</keyword>
<dbReference type="Proteomes" id="UP001158576">
    <property type="component" value="Chromosome PAR"/>
</dbReference>